<dbReference type="RefSeq" id="WP_141390747.1">
    <property type="nucleotide sequence ID" value="NZ_BJNZ01000027.1"/>
</dbReference>
<organism evidence="1 2">
    <name type="scientific">Cellulosimicrobium cellulans</name>
    <name type="common">Arthrobacter luteus</name>
    <dbReference type="NCBI Taxonomy" id="1710"/>
    <lineage>
        <taxon>Bacteria</taxon>
        <taxon>Bacillati</taxon>
        <taxon>Actinomycetota</taxon>
        <taxon>Actinomycetes</taxon>
        <taxon>Micrococcales</taxon>
        <taxon>Promicromonosporaceae</taxon>
        <taxon>Cellulosimicrobium</taxon>
    </lineage>
</organism>
<dbReference type="AlphaFoldDB" id="A0A4Y4E2U0"/>
<dbReference type="InterPro" id="IPR021944">
    <property type="entry name" value="DUF3560"/>
</dbReference>
<protein>
    <recommendedName>
        <fullName evidence="3">DUF3560 domain-containing protein</fullName>
    </recommendedName>
</protein>
<proteinExistence type="predicted"/>
<comment type="caution">
    <text evidence="1">The sequence shown here is derived from an EMBL/GenBank/DDBJ whole genome shotgun (WGS) entry which is preliminary data.</text>
</comment>
<evidence type="ECO:0000313" key="2">
    <source>
        <dbReference type="Proteomes" id="UP000316659"/>
    </source>
</evidence>
<dbReference type="Pfam" id="PF12083">
    <property type="entry name" value="DUF3560"/>
    <property type="match status" value="1"/>
</dbReference>
<reference evidence="1 2" key="1">
    <citation type="submission" date="2019-06" db="EMBL/GenBank/DDBJ databases">
        <title>Whole genome shotgun sequence of Cellulosimicrobium cellulans NBRC 15516.</title>
        <authorList>
            <person name="Hosoyama A."/>
            <person name="Uohara A."/>
            <person name="Ohji S."/>
            <person name="Ichikawa N."/>
        </authorList>
    </citation>
    <scope>NUCLEOTIDE SEQUENCE [LARGE SCALE GENOMIC DNA]</scope>
    <source>
        <strain evidence="1 2">NBRC 15516</strain>
    </source>
</reference>
<evidence type="ECO:0008006" key="3">
    <source>
        <dbReference type="Google" id="ProtNLM"/>
    </source>
</evidence>
<sequence>MLTITHTREAGTLIDGTERGDGTNVVLKAHRWRFSRNLGTWYVPQSRDRVAKVRTIEATAAALREAGHDVEVLIDDAARPAAVVEAERTARQADRAEALAAKAERKKGAADAAYARHEAAVERLPVGGEPIKIGHHSERRHRRDTERAWSTLGTAVHAERDAVTAQEAAATAAATTGARYSPVTVGNRIERLAAEIRKYERELTADVYDRETNGYRPATEAERAARAARMAPRIAEARDNLAHWEGVRAQQIAEGAVTDYGPHNVAKGDAVKIGHWWRRVARVNAKSVSVETDYSWTDRAPWHEVTDHKPATTA</sequence>
<accession>A0A4Y4E2U0</accession>
<evidence type="ECO:0000313" key="1">
    <source>
        <dbReference type="EMBL" id="GED11323.1"/>
    </source>
</evidence>
<dbReference type="Proteomes" id="UP000316659">
    <property type="component" value="Unassembled WGS sequence"/>
</dbReference>
<gene>
    <name evidence="1" type="ORF">CCE02nite_33220</name>
</gene>
<dbReference type="EMBL" id="BJNZ01000027">
    <property type="protein sequence ID" value="GED11323.1"/>
    <property type="molecule type" value="Genomic_DNA"/>
</dbReference>
<name>A0A4Y4E2U0_CELCE</name>